<dbReference type="RefSeq" id="WP_377126726.1">
    <property type="nucleotide sequence ID" value="NZ_JBHRSD010000030.1"/>
</dbReference>
<dbReference type="EC" id="2.8.1.7" evidence="3"/>
<dbReference type="SMART" id="SM00849">
    <property type="entry name" value="Lactamase_B"/>
    <property type="match status" value="1"/>
</dbReference>
<dbReference type="Gene3D" id="3.40.640.10">
    <property type="entry name" value="Type I PLP-dependent aspartate aminotransferase-like (Major domain)"/>
    <property type="match status" value="1"/>
</dbReference>
<name>A0ABV7CNS7_9GAMM</name>
<sequence length="755" mass="81827">MPYQCRQQSFQPSANAPVYLDANATTPVLPQIAAVVSHAMQVCFGNPSSAHITGVQAKHTLEQARQRARQLVGAGEGEILFTSGATEGIQTAIVSALIAAKPKSHAKSLLLYGATEHKAVPNTLKHWNQVLGINAEVKAIPVDEQGLLDFAFLAAHCKDALMVCTMAVNNETGVIQDLAKVEKLLRAENPDCAWMVDCVQALGKQSLKLSESTIDYAPFSGHKLYAPKGIGMLYIRHGAPYTPFIAGGGQEGGMRSGTENLPGIAGFSELCRLLLDKTDSPFQAVETLYEYREQLRDAIVDTFGQVTFHHDFARSVPTTLNFSVDNLTSKEVIDLFDAAGIRVSGGSACSSGSNRSFVLDAMGRSNWQSENAIRMSFGPADSPAQIATACARIKALKPILAQNCLIVSDSQYPEKEACAIGLTQFRHQGACSWLYVSENRDAVVIDPIVELVPRIERLIHKQQLQVKAVLDTHQHQDRVSGRAILCAALQLEHDVPHFAAMLGWPVSEDELQLGDAHLQVCKTPGHSAESVSYLLKQQGQVQICFCGDLVLPHGLGSTIKDSGDAYAMASSLLQLNHLLRDGTVMCSAHDYQQCFAITWKIQKDQLPLLGALCEGSLSVEEFASQNADASVIEAHQNELDLCGFLDCALAANYDELSNDQALAWLNQHNATLIDTREAYEHCAQCTPCEILSQAKSQLNIPLSRMADAINRGIIQPQGAYLLLCRTGNRSRQAALTLKNLGFTQVCNLKGGVALN</sequence>
<dbReference type="InterPro" id="IPR001279">
    <property type="entry name" value="Metallo-B-lactamas"/>
</dbReference>
<gene>
    <name evidence="11" type="ORF">ACFOEE_16420</name>
</gene>
<feature type="domain" description="Rhodanese" evidence="10">
    <location>
        <begin position="698"/>
        <end position="751"/>
    </location>
</feature>
<dbReference type="SUPFAM" id="SSF52821">
    <property type="entry name" value="Rhodanese/Cell cycle control phosphatase"/>
    <property type="match status" value="1"/>
</dbReference>
<evidence type="ECO:0000256" key="3">
    <source>
        <dbReference type="ARBA" id="ARBA00012239"/>
    </source>
</evidence>
<dbReference type="InterPro" id="IPR015424">
    <property type="entry name" value="PyrdxlP-dep_Trfase"/>
</dbReference>
<protein>
    <recommendedName>
        <fullName evidence="3">cysteine desulfurase</fullName>
        <ecNumber evidence="3">2.8.1.7</ecNumber>
    </recommendedName>
</protein>
<comment type="catalytic activity">
    <reaction evidence="8">
        <text>(sulfur carrier)-H + L-cysteine = (sulfur carrier)-SH + L-alanine</text>
        <dbReference type="Rhea" id="RHEA:43892"/>
        <dbReference type="Rhea" id="RHEA-COMP:14737"/>
        <dbReference type="Rhea" id="RHEA-COMP:14739"/>
        <dbReference type="ChEBI" id="CHEBI:29917"/>
        <dbReference type="ChEBI" id="CHEBI:35235"/>
        <dbReference type="ChEBI" id="CHEBI:57972"/>
        <dbReference type="ChEBI" id="CHEBI:64428"/>
        <dbReference type="EC" id="2.8.1.7"/>
    </reaction>
</comment>
<dbReference type="Gene3D" id="3.40.250.10">
    <property type="entry name" value="Rhodanese-like domain"/>
    <property type="match status" value="1"/>
</dbReference>
<dbReference type="EMBL" id="JBHRSD010000030">
    <property type="protein sequence ID" value="MFC3034091.1"/>
    <property type="molecule type" value="Genomic_DNA"/>
</dbReference>
<dbReference type="Gene3D" id="3.60.15.10">
    <property type="entry name" value="Ribonuclease Z/Hydroxyacylglutathione hydrolase-like"/>
    <property type="match status" value="1"/>
</dbReference>
<dbReference type="Gene3D" id="1.10.260.50">
    <property type="match status" value="1"/>
</dbReference>
<dbReference type="Pfam" id="PF00266">
    <property type="entry name" value="Aminotran_5"/>
    <property type="match status" value="1"/>
</dbReference>
<keyword evidence="6" id="KW-0408">Iron</keyword>
<dbReference type="InterPro" id="IPR036873">
    <property type="entry name" value="Rhodanese-like_dom_sf"/>
</dbReference>
<evidence type="ECO:0000259" key="10">
    <source>
        <dbReference type="PROSITE" id="PS50206"/>
    </source>
</evidence>
<evidence type="ECO:0000313" key="12">
    <source>
        <dbReference type="Proteomes" id="UP001595453"/>
    </source>
</evidence>
<organism evidence="11 12">
    <name type="scientific">Pseudoalteromonas fenneropenaei</name>
    <dbReference type="NCBI Taxonomy" id="1737459"/>
    <lineage>
        <taxon>Bacteria</taxon>
        <taxon>Pseudomonadati</taxon>
        <taxon>Pseudomonadota</taxon>
        <taxon>Gammaproteobacteria</taxon>
        <taxon>Alteromonadales</taxon>
        <taxon>Pseudoalteromonadaceae</taxon>
        <taxon>Pseudoalteromonas</taxon>
    </lineage>
</organism>
<accession>A0ABV7CNS7</accession>
<dbReference type="PROSITE" id="PS50206">
    <property type="entry name" value="RHODANESE_3"/>
    <property type="match status" value="1"/>
</dbReference>
<dbReference type="Gene3D" id="3.90.1150.10">
    <property type="entry name" value="Aspartate Aminotransferase, domain 1"/>
    <property type="match status" value="1"/>
</dbReference>
<dbReference type="InterPro" id="IPR015421">
    <property type="entry name" value="PyrdxlP-dep_Trfase_major"/>
</dbReference>
<evidence type="ECO:0000313" key="11">
    <source>
        <dbReference type="EMBL" id="MFC3034091.1"/>
    </source>
</evidence>
<dbReference type="GO" id="GO:0008483">
    <property type="term" value="F:transaminase activity"/>
    <property type="evidence" value="ECO:0007669"/>
    <property type="project" value="UniProtKB-KW"/>
</dbReference>
<dbReference type="Pfam" id="PF00581">
    <property type="entry name" value="Rhodanese"/>
    <property type="match status" value="1"/>
</dbReference>
<dbReference type="InterPro" id="IPR020578">
    <property type="entry name" value="Aminotrans_V_PyrdxlP_BS"/>
</dbReference>
<dbReference type="InterPro" id="IPR001763">
    <property type="entry name" value="Rhodanese-like_dom"/>
</dbReference>
<evidence type="ECO:0000256" key="7">
    <source>
        <dbReference type="ARBA" id="ARBA00023014"/>
    </source>
</evidence>
<dbReference type="Proteomes" id="UP001595453">
    <property type="component" value="Unassembled WGS sequence"/>
</dbReference>
<evidence type="ECO:0000256" key="9">
    <source>
        <dbReference type="RuleBase" id="RU004504"/>
    </source>
</evidence>
<evidence type="ECO:0000256" key="4">
    <source>
        <dbReference type="ARBA" id="ARBA00022723"/>
    </source>
</evidence>
<evidence type="ECO:0000256" key="5">
    <source>
        <dbReference type="ARBA" id="ARBA00022898"/>
    </source>
</evidence>
<dbReference type="CDD" id="cd00158">
    <property type="entry name" value="RHOD"/>
    <property type="match status" value="1"/>
</dbReference>
<keyword evidence="11" id="KW-0032">Aminotransferase</keyword>
<reference evidence="12" key="1">
    <citation type="journal article" date="2019" name="Int. J. Syst. Evol. Microbiol.">
        <title>The Global Catalogue of Microorganisms (GCM) 10K type strain sequencing project: providing services to taxonomists for standard genome sequencing and annotation.</title>
        <authorList>
            <consortium name="The Broad Institute Genomics Platform"/>
            <consortium name="The Broad Institute Genome Sequencing Center for Infectious Disease"/>
            <person name="Wu L."/>
            <person name="Ma J."/>
        </authorList>
    </citation>
    <scope>NUCLEOTIDE SEQUENCE [LARGE SCALE GENOMIC DNA]</scope>
    <source>
        <strain evidence="12">KCTC 42730</strain>
    </source>
</reference>
<dbReference type="SUPFAM" id="SSF53383">
    <property type="entry name" value="PLP-dependent transferases"/>
    <property type="match status" value="1"/>
</dbReference>
<dbReference type="PANTHER" id="PTHR11601">
    <property type="entry name" value="CYSTEINE DESULFURYLASE FAMILY MEMBER"/>
    <property type="match status" value="1"/>
</dbReference>
<dbReference type="SUPFAM" id="SSF56281">
    <property type="entry name" value="Metallo-hydrolase/oxidoreductase"/>
    <property type="match status" value="1"/>
</dbReference>
<keyword evidence="11" id="KW-0808">Transferase</keyword>
<comment type="cofactor">
    <cofactor evidence="1 9">
        <name>pyridoxal 5'-phosphate</name>
        <dbReference type="ChEBI" id="CHEBI:597326"/>
    </cofactor>
</comment>
<dbReference type="PANTHER" id="PTHR11601:SF34">
    <property type="entry name" value="CYSTEINE DESULFURASE"/>
    <property type="match status" value="1"/>
</dbReference>
<comment type="caution">
    <text evidence="11">The sequence shown here is derived from an EMBL/GenBank/DDBJ whole genome shotgun (WGS) entry which is preliminary data.</text>
</comment>
<keyword evidence="5" id="KW-0663">Pyridoxal phosphate</keyword>
<keyword evidence="7" id="KW-0411">Iron-sulfur</keyword>
<dbReference type="InterPro" id="IPR000192">
    <property type="entry name" value="Aminotrans_V_dom"/>
</dbReference>
<keyword evidence="12" id="KW-1185">Reference proteome</keyword>
<dbReference type="PROSITE" id="PS00595">
    <property type="entry name" value="AA_TRANSFER_CLASS_5"/>
    <property type="match status" value="1"/>
</dbReference>
<evidence type="ECO:0000256" key="8">
    <source>
        <dbReference type="ARBA" id="ARBA00050776"/>
    </source>
</evidence>
<dbReference type="InterPro" id="IPR015422">
    <property type="entry name" value="PyrdxlP-dep_Trfase_small"/>
</dbReference>
<keyword evidence="4" id="KW-0479">Metal-binding</keyword>
<dbReference type="InterPro" id="IPR036866">
    <property type="entry name" value="RibonucZ/Hydroxyglut_hydro"/>
</dbReference>
<evidence type="ECO:0000256" key="6">
    <source>
        <dbReference type="ARBA" id="ARBA00023004"/>
    </source>
</evidence>
<evidence type="ECO:0000256" key="1">
    <source>
        <dbReference type="ARBA" id="ARBA00001933"/>
    </source>
</evidence>
<proteinExistence type="inferred from homology"/>
<comment type="similarity">
    <text evidence="2">Belongs to the class-V pyridoxal-phosphate-dependent aminotransferase family. NifS/IscS subfamily.</text>
</comment>
<evidence type="ECO:0000256" key="2">
    <source>
        <dbReference type="ARBA" id="ARBA00006490"/>
    </source>
</evidence>